<dbReference type="EMBL" id="CP001698">
    <property type="protein sequence ID" value="ADN02157.1"/>
    <property type="molecule type" value="Genomic_DNA"/>
</dbReference>
<feature type="transmembrane region" description="Helical" evidence="1">
    <location>
        <begin position="70"/>
        <end position="93"/>
    </location>
</feature>
<evidence type="ECO:0000256" key="1">
    <source>
        <dbReference type="SAM" id="Phobius"/>
    </source>
</evidence>
<name>E0RT20_WINT6</name>
<sequence>MLFKSLGRILRKRHESGVTRAGFRSGIVAGLIGGLFSLVILLNKKAFSSAYSKELNLVSSNFGMSIPLDYVWLISLILIPPFIVLLYAIIGMFLGKFLGRFKTRWVVMLIFSILVGALCGWLTDLPASRWLILTFNLIAWFVFGILFMFYMKEEREQTDTPPRD</sequence>
<reference evidence="2 3" key="2">
    <citation type="journal article" date="2010" name="J. Bacteriol.">
        <title>Genome sequence of the polysaccharide-degrading, thermophilic anaerobe Spirochaeta thermophila DSM 6192.</title>
        <authorList>
            <person name="Angelov A."/>
            <person name="Liebl S."/>
            <person name="Ballschmiter M."/>
            <person name="Bomeke M."/>
            <person name="Lehmann R."/>
            <person name="Liesegang H."/>
            <person name="Daniel R."/>
            <person name="Liebl W."/>
        </authorList>
    </citation>
    <scope>NUCLEOTIDE SEQUENCE [LARGE SCALE GENOMIC DNA]</scope>
    <source>
        <strain evidence="3">ATCC 49972 / DSM 6192 / RI 19.B1</strain>
    </source>
</reference>
<gene>
    <name evidence="2" type="ordered locus">STHERM_c12160</name>
</gene>
<evidence type="ECO:0000313" key="2">
    <source>
        <dbReference type="EMBL" id="ADN02157.1"/>
    </source>
</evidence>
<keyword evidence="1" id="KW-1133">Transmembrane helix</keyword>
<accession>E0RT20</accession>
<proteinExistence type="predicted"/>
<dbReference type="PaxDb" id="665571-STHERM_c12160"/>
<dbReference type="HOGENOM" id="CLU_1618005_0_0_12"/>
<reference key="1">
    <citation type="submission" date="2009-08" db="EMBL/GenBank/DDBJ databases">
        <title>The genome sequence of Spirochaeta thermophila DSM6192.</title>
        <authorList>
            <person name="Angelov A."/>
            <person name="Mientus M."/>
            <person name="Wittenberg S."/>
            <person name="Lehmann R."/>
            <person name="Liesegang H."/>
            <person name="Daniel R."/>
            <person name="Liebl W."/>
        </authorList>
    </citation>
    <scope>NUCLEOTIDE SEQUENCE</scope>
    <source>
        <strain>DSM 6192</strain>
    </source>
</reference>
<dbReference type="AlphaFoldDB" id="E0RT20"/>
<feature type="transmembrane region" description="Helical" evidence="1">
    <location>
        <begin position="129"/>
        <end position="150"/>
    </location>
</feature>
<organism evidence="2 3">
    <name type="scientific">Winmispira thermophila (strain ATCC 49972 / DSM 6192 / RI 19.B1)</name>
    <name type="common">Spirochaeta thermophila</name>
    <dbReference type="NCBI Taxonomy" id="665571"/>
    <lineage>
        <taxon>Bacteria</taxon>
        <taxon>Pseudomonadati</taxon>
        <taxon>Spirochaetota</taxon>
        <taxon>Spirochaetia</taxon>
        <taxon>Winmispirales</taxon>
        <taxon>Winmispiraceae</taxon>
        <taxon>Winmispira</taxon>
    </lineage>
</organism>
<feature type="transmembrane region" description="Helical" evidence="1">
    <location>
        <begin position="21"/>
        <end position="42"/>
    </location>
</feature>
<dbReference type="KEGG" id="sta:STHERM_c12160"/>
<keyword evidence="1" id="KW-0472">Membrane</keyword>
<keyword evidence="1" id="KW-0812">Transmembrane</keyword>
<evidence type="ECO:0000313" key="3">
    <source>
        <dbReference type="Proteomes" id="UP000001296"/>
    </source>
</evidence>
<dbReference type="RefSeq" id="WP_013313998.1">
    <property type="nucleotide sequence ID" value="NC_014484.1"/>
</dbReference>
<protein>
    <submittedName>
        <fullName evidence="2">Uncharacterized protein</fullName>
    </submittedName>
</protein>
<feature type="transmembrane region" description="Helical" evidence="1">
    <location>
        <begin position="105"/>
        <end position="123"/>
    </location>
</feature>
<dbReference type="Proteomes" id="UP000001296">
    <property type="component" value="Chromosome"/>
</dbReference>